<dbReference type="AlphaFoldDB" id="A0A2K5L4Q8"/>
<accession>A0A2K5L4Q8</accession>
<proteinExistence type="predicted"/>
<evidence type="ECO:0000313" key="2">
    <source>
        <dbReference type="Proteomes" id="UP000233060"/>
    </source>
</evidence>
<protein>
    <submittedName>
        <fullName evidence="1">Uncharacterized protein</fullName>
    </submittedName>
</protein>
<sequence length="146" mass="15574">MGLSHFLLLPLLHGDKTLGTQLWTERSSNRLRGTRSQGSGAQAFPLSAHLTFPIFPISFSLLLSLSLQLWCHPDALRKPARLVGSKGGCHFLPTHSPSAKLGGCVASGPQTGPCFPWPVSSFWGFSPRDPASRVGVGHAPLPILGD</sequence>
<dbReference type="GeneTree" id="ENSGT00910000147108"/>
<dbReference type="Proteomes" id="UP000233060">
    <property type="component" value="Unassembled WGS sequence"/>
</dbReference>
<evidence type="ECO:0000313" key="1">
    <source>
        <dbReference type="Ensembl" id="ENSCATP00000007928.1"/>
    </source>
</evidence>
<reference evidence="1" key="1">
    <citation type="submission" date="2025-08" db="UniProtKB">
        <authorList>
            <consortium name="Ensembl"/>
        </authorList>
    </citation>
    <scope>IDENTIFICATION</scope>
</reference>
<organism evidence="1 2">
    <name type="scientific">Cercocebus atys</name>
    <name type="common">Sooty mangabey</name>
    <name type="synonym">Cercocebus torquatus atys</name>
    <dbReference type="NCBI Taxonomy" id="9531"/>
    <lineage>
        <taxon>Eukaryota</taxon>
        <taxon>Metazoa</taxon>
        <taxon>Chordata</taxon>
        <taxon>Craniata</taxon>
        <taxon>Vertebrata</taxon>
        <taxon>Euteleostomi</taxon>
        <taxon>Mammalia</taxon>
        <taxon>Eutheria</taxon>
        <taxon>Euarchontoglires</taxon>
        <taxon>Primates</taxon>
        <taxon>Haplorrhini</taxon>
        <taxon>Catarrhini</taxon>
        <taxon>Cercopithecidae</taxon>
        <taxon>Cercopithecinae</taxon>
        <taxon>Cercocebus</taxon>
    </lineage>
</organism>
<dbReference type="OMA" id="SKGGCHF"/>
<dbReference type="Bgee" id="ENSCATG00000023486">
    <property type="expression patterns" value="Expressed in bone marrow and 2 other cell types or tissues"/>
</dbReference>
<keyword evidence="2" id="KW-1185">Reference proteome</keyword>
<reference evidence="1" key="2">
    <citation type="submission" date="2025-09" db="UniProtKB">
        <authorList>
            <consortium name="Ensembl"/>
        </authorList>
    </citation>
    <scope>IDENTIFICATION</scope>
</reference>
<dbReference type="Ensembl" id="ENSCATT00000027156.1">
    <property type="protein sequence ID" value="ENSCATP00000007928.1"/>
    <property type="gene ID" value="ENSCATG00000023486.1"/>
</dbReference>
<name>A0A2K5L4Q8_CERAT</name>